<dbReference type="InterPro" id="IPR001466">
    <property type="entry name" value="Beta-lactam-related"/>
</dbReference>
<dbReference type="InterPro" id="IPR050789">
    <property type="entry name" value="Diverse_Enzym_Activities"/>
</dbReference>
<dbReference type="EMBL" id="KV417743">
    <property type="protein sequence ID" value="KZP07678.1"/>
    <property type="molecule type" value="Genomic_DNA"/>
</dbReference>
<gene>
    <name evidence="4" type="ORF">FIBSPDRAFT_1052842</name>
</gene>
<evidence type="ECO:0000313" key="5">
    <source>
        <dbReference type="Proteomes" id="UP000076532"/>
    </source>
</evidence>
<dbReference type="SUPFAM" id="SSF56601">
    <property type="entry name" value="beta-lactamase/transpeptidase-like"/>
    <property type="match status" value="1"/>
</dbReference>
<dbReference type="Pfam" id="PF00144">
    <property type="entry name" value="Beta-lactamase"/>
    <property type="match status" value="1"/>
</dbReference>
<evidence type="ECO:0000259" key="3">
    <source>
        <dbReference type="Pfam" id="PF00144"/>
    </source>
</evidence>
<evidence type="ECO:0000256" key="2">
    <source>
        <dbReference type="ARBA" id="ARBA00022801"/>
    </source>
</evidence>
<organism evidence="4 5">
    <name type="scientific">Athelia psychrophila</name>
    <dbReference type="NCBI Taxonomy" id="1759441"/>
    <lineage>
        <taxon>Eukaryota</taxon>
        <taxon>Fungi</taxon>
        <taxon>Dikarya</taxon>
        <taxon>Basidiomycota</taxon>
        <taxon>Agaricomycotina</taxon>
        <taxon>Agaricomycetes</taxon>
        <taxon>Agaricomycetidae</taxon>
        <taxon>Atheliales</taxon>
        <taxon>Atheliaceae</taxon>
        <taxon>Athelia</taxon>
    </lineage>
</organism>
<evidence type="ECO:0000256" key="1">
    <source>
        <dbReference type="ARBA" id="ARBA00009009"/>
    </source>
</evidence>
<feature type="domain" description="Beta-lactamase-related" evidence="3">
    <location>
        <begin position="7"/>
        <end position="376"/>
    </location>
</feature>
<accession>A0A165WJC5</accession>
<evidence type="ECO:0000313" key="4">
    <source>
        <dbReference type="EMBL" id="KZP07678.1"/>
    </source>
</evidence>
<protein>
    <submittedName>
        <fullName evidence="4">Beta-lactamase/transpeptidase-like protein</fullName>
    </submittedName>
</protein>
<dbReference type="STRING" id="436010.A0A165WJC5"/>
<dbReference type="Proteomes" id="UP000076532">
    <property type="component" value="Unassembled WGS sequence"/>
</dbReference>
<name>A0A165WJC5_9AGAM</name>
<dbReference type="GO" id="GO:0016787">
    <property type="term" value="F:hydrolase activity"/>
    <property type="evidence" value="ECO:0007669"/>
    <property type="project" value="UniProtKB-KW"/>
</dbReference>
<dbReference type="InterPro" id="IPR012338">
    <property type="entry name" value="Beta-lactam/transpept-like"/>
</dbReference>
<reference evidence="4 5" key="1">
    <citation type="journal article" date="2016" name="Mol. Biol. Evol.">
        <title>Comparative Genomics of Early-Diverging Mushroom-Forming Fungi Provides Insights into the Origins of Lignocellulose Decay Capabilities.</title>
        <authorList>
            <person name="Nagy L.G."/>
            <person name="Riley R."/>
            <person name="Tritt A."/>
            <person name="Adam C."/>
            <person name="Daum C."/>
            <person name="Floudas D."/>
            <person name="Sun H."/>
            <person name="Yadav J.S."/>
            <person name="Pangilinan J."/>
            <person name="Larsson K.H."/>
            <person name="Matsuura K."/>
            <person name="Barry K."/>
            <person name="Labutti K."/>
            <person name="Kuo R."/>
            <person name="Ohm R.A."/>
            <person name="Bhattacharya S.S."/>
            <person name="Shirouzu T."/>
            <person name="Yoshinaga Y."/>
            <person name="Martin F.M."/>
            <person name="Grigoriev I.V."/>
            <person name="Hibbett D.S."/>
        </authorList>
    </citation>
    <scope>NUCLEOTIDE SEQUENCE [LARGE SCALE GENOMIC DNA]</scope>
    <source>
        <strain evidence="4 5">CBS 109695</strain>
    </source>
</reference>
<comment type="similarity">
    <text evidence="1">Belongs to the class-A beta-lactamase family.</text>
</comment>
<keyword evidence="5" id="KW-1185">Reference proteome</keyword>
<dbReference type="OrthoDB" id="428260at2759"/>
<dbReference type="PANTHER" id="PTHR43283:SF17">
    <property type="entry name" value="(LOVD), PUTATIVE (AFU_ORTHOLOGUE AFUA_5G00920)-RELATED"/>
    <property type="match status" value="1"/>
</dbReference>
<proteinExistence type="inferred from homology"/>
<dbReference type="AlphaFoldDB" id="A0A165WJC5"/>
<sequence>MSSDAIEATFRTAIENKVIPGAVLVATNKSGTFNYAKAFGQTGVSPTAQPLTIDSTFWIASCTKLLTTLACFQCIERGLFSLDSPDDIARLLPELAAPQILTGFDATGPVTVPAKNSITLRQLLTHTSGMTYEFMDPRLMAWRKTPEGSRKHDDPFMRANLLPLVYEPGESWMYSVSLDWAGKLVERANSGVTLEVYMQQHIWDPLGVQGITFHLEKKGLKQVETATREPETGLLIPGKNEFIPESISFGSGGAGLYASAPEYLKILASILRDDGKLVKSESVAEMFKAQLSPGCKDTWTTMLQLPEANAAFTANVGLLADFTWGLGGKYSLEDLPERRKKGSLSWGGLPNLYWWIDPKAGIAGLYASQVLPTGDKKSAEMFGEFEKGIYKQAQALSPSVL</sequence>
<dbReference type="PANTHER" id="PTHR43283">
    <property type="entry name" value="BETA-LACTAMASE-RELATED"/>
    <property type="match status" value="1"/>
</dbReference>
<keyword evidence="2" id="KW-0378">Hydrolase</keyword>
<dbReference type="Gene3D" id="3.40.710.10">
    <property type="entry name" value="DD-peptidase/beta-lactamase superfamily"/>
    <property type="match status" value="1"/>
</dbReference>